<dbReference type="STRING" id="665467.SAMN02982931_01414"/>
<dbReference type="AlphaFoldDB" id="A0A1G6BA86"/>
<organism evidence="7 8">
    <name type="scientific">Bauldia litoralis</name>
    <dbReference type="NCBI Taxonomy" id="665467"/>
    <lineage>
        <taxon>Bacteria</taxon>
        <taxon>Pseudomonadati</taxon>
        <taxon>Pseudomonadota</taxon>
        <taxon>Alphaproteobacteria</taxon>
        <taxon>Hyphomicrobiales</taxon>
        <taxon>Kaistiaceae</taxon>
        <taxon>Bauldia</taxon>
    </lineage>
</organism>
<dbReference type="Pfam" id="PF02653">
    <property type="entry name" value="BPD_transp_2"/>
    <property type="match status" value="1"/>
</dbReference>
<dbReference type="PANTHER" id="PTHR30482:SF10">
    <property type="entry name" value="HIGH-AFFINITY BRANCHED-CHAIN AMINO ACID TRANSPORT PROTEIN BRAE"/>
    <property type="match status" value="1"/>
</dbReference>
<dbReference type="RefSeq" id="WP_090875670.1">
    <property type="nucleotide sequence ID" value="NZ_FMXQ01000002.1"/>
</dbReference>
<name>A0A1G6BA86_9HYPH</name>
<feature type="transmembrane region" description="Helical" evidence="6">
    <location>
        <begin position="31"/>
        <end position="51"/>
    </location>
</feature>
<feature type="transmembrane region" description="Helical" evidence="6">
    <location>
        <begin position="125"/>
        <end position="144"/>
    </location>
</feature>
<dbReference type="EMBL" id="FMXQ01000002">
    <property type="protein sequence ID" value="SDB17537.1"/>
    <property type="molecule type" value="Genomic_DNA"/>
</dbReference>
<keyword evidence="8" id="KW-1185">Reference proteome</keyword>
<keyword evidence="5 6" id="KW-0472">Membrane</keyword>
<accession>A0A1G6BA86</accession>
<dbReference type="CDD" id="cd06581">
    <property type="entry name" value="TM_PBP1_LivM_like"/>
    <property type="match status" value="1"/>
</dbReference>
<dbReference type="GO" id="GO:0015658">
    <property type="term" value="F:branched-chain amino acid transmembrane transporter activity"/>
    <property type="evidence" value="ECO:0007669"/>
    <property type="project" value="InterPro"/>
</dbReference>
<keyword evidence="2" id="KW-1003">Cell membrane</keyword>
<dbReference type="Proteomes" id="UP000199071">
    <property type="component" value="Unassembled WGS sequence"/>
</dbReference>
<evidence type="ECO:0000256" key="3">
    <source>
        <dbReference type="ARBA" id="ARBA00022692"/>
    </source>
</evidence>
<feature type="transmembrane region" description="Helical" evidence="6">
    <location>
        <begin position="57"/>
        <end position="79"/>
    </location>
</feature>
<evidence type="ECO:0000313" key="7">
    <source>
        <dbReference type="EMBL" id="SDB17537.1"/>
    </source>
</evidence>
<feature type="transmembrane region" description="Helical" evidence="6">
    <location>
        <begin position="86"/>
        <end position="105"/>
    </location>
</feature>
<proteinExistence type="predicted"/>
<evidence type="ECO:0000256" key="4">
    <source>
        <dbReference type="ARBA" id="ARBA00022989"/>
    </source>
</evidence>
<feature type="transmembrane region" description="Helical" evidence="6">
    <location>
        <begin position="256"/>
        <end position="273"/>
    </location>
</feature>
<evidence type="ECO:0000256" key="5">
    <source>
        <dbReference type="ARBA" id="ARBA00023136"/>
    </source>
</evidence>
<protein>
    <submittedName>
        <fullName evidence="7">Branched-chain amino acid transport system permease protein</fullName>
    </submittedName>
</protein>
<keyword evidence="3 6" id="KW-0812">Transmembrane</keyword>
<evidence type="ECO:0000256" key="2">
    <source>
        <dbReference type="ARBA" id="ARBA00022475"/>
    </source>
</evidence>
<feature type="transmembrane region" description="Helical" evidence="6">
    <location>
        <begin position="6"/>
        <end position="24"/>
    </location>
</feature>
<dbReference type="InterPro" id="IPR043428">
    <property type="entry name" value="LivM-like"/>
</dbReference>
<comment type="subcellular location">
    <subcellularLocation>
        <location evidence="1">Cell membrane</location>
        <topology evidence="1">Multi-pass membrane protein</topology>
    </subcellularLocation>
</comment>
<feature type="transmembrane region" description="Helical" evidence="6">
    <location>
        <begin position="173"/>
        <end position="192"/>
    </location>
</feature>
<feature type="transmembrane region" description="Helical" evidence="6">
    <location>
        <begin position="225"/>
        <end position="244"/>
    </location>
</feature>
<evidence type="ECO:0000256" key="1">
    <source>
        <dbReference type="ARBA" id="ARBA00004651"/>
    </source>
</evidence>
<dbReference type="PANTHER" id="PTHR30482">
    <property type="entry name" value="HIGH-AFFINITY BRANCHED-CHAIN AMINO ACID TRANSPORT SYSTEM PERMEASE"/>
    <property type="match status" value="1"/>
</dbReference>
<reference evidence="7 8" key="1">
    <citation type="submission" date="2016-10" db="EMBL/GenBank/DDBJ databases">
        <authorList>
            <person name="de Groot N.N."/>
        </authorList>
    </citation>
    <scope>NUCLEOTIDE SEQUENCE [LARGE SCALE GENOMIC DNA]</scope>
    <source>
        <strain evidence="7 8">ATCC 35022</strain>
    </source>
</reference>
<gene>
    <name evidence="7" type="ORF">SAMN02982931_01414</name>
</gene>
<sequence length="291" mass="30694">MIDFAIYALTLVAIWSVMAISLNIQFGMTGLVNFGQILPFAIGAYAAAIGVQYDLPWWVGAVAGLVAAPIAGILVILPAGRSSQDYWALITLGAGEIFRLTMLNVPSIAGGADGVTVSRLPDRTLAAGLAVALCVVAYAVAQQIGNGPFGRMLRVIREDETLAATLGRSPMSFRMRVTVVSWAMAGVAGVLYAHVIGYVAPTSFLVTDTFLVWTAVILGGPGRNIGVVIGAAILILMSVSTRFLAEWSGLPSDLVANLRLAVFGLILVLMFLFRPAGLFPETKRVQNVDGL</sequence>
<dbReference type="GO" id="GO:0005886">
    <property type="term" value="C:plasma membrane"/>
    <property type="evidence" value="ECO:0007669"/>
    <property type="project" value="UniProtKB-SubCell"/>
</dbReference>
<keyword evidence="4 6" id="KW-1133">Transmembrane helix</keyword>
<dbReference type="InterPro" id="IPR001851">
    <property type="entry name" value="ABC_transp_permease"/>
</dbReference>
<dbReference type="OrthoDB" id="9814461at2"/>
<evidence type="ECO:0000256" key="6">
    <source>
        <dbReference type="SAM" id="Phobius"/>
    </source>
</evidence>
<evidence type="ECO:0000313" key="8">
    <source>
        <dbReference type="Proteomes" id="UP000199071"/>
    </source>
</evidence>